<dbReference type="PANTHER" id="PTHR30273:SF2">
    <property type="entry name" value="PROTEIN FECR"/>
    <property type="match status" value="1"/>
</dbReference>
<keyword evidence="4" id="KW-1185">Reference proteome</keyword>
<evidence type="ECO:0000256" key="1">
    <source>
        <dbReference type="SAM" id="Phobius"/>
    </source>
</evidence>
<dbReference type="EMBL" id="JAQQKX010000028">
    <property type="protein sequence ID" value="MDC7685284.1"/>
    <property type="molecule type" value="Genomic_DNA"/>
</dbReference>
<sequence length="317" mass="34798">MTDRNSAADIENAANRWLWLRESGDWTPEQAEALEVWLADSSAHEGAFLRAEAAWATLDRLAWDGAAISNVTRLPSRRRRIIAGLTVAAAAVIAAFVLIPRGERYVSPEMEVRAVALRDGSAATLNTATDLRAEMGDHQRQVRLKSGEAFFRVRHDKARPFVVAAGPLRVRAVGTAFSVAYTNESPRVVVTEGVVEVWSQDHPQQRTRLVAGQVAALSDGVTAVETLTPNDPAERRLAWRQGRIDLGGETLKEAVERFNRYNRVKLVVADTRLNEERLYGGFDMHDPASFARTAGTVLTVPVEASADEIRIGTHTGP</sequence>
<dbReference type="InterPro" id="IPR012373">
    <property type="entry name" value="Ferrdict_sens_TM"/>
</dbReference>
<dbReference type="Gene3D" id="2.60.120.1440">
    <property type="match status" value="1"/>
</dbReference>
<accession>A0ABT5HZ65</accession>
<proteinExistence type="predicted"/>
<keyword evidence="1" id="KW-1133">Transmembrane helix</keyword>
<organism evidence="3 4">
    <name type="scientific">Asticcacaulis aquaticus</name>
    <dbReference type="NCBI Taxonomy" id="2984212"/>
    <lineage>
        <taxon>Bacteria</taxon>
        <taxon>Pseudomonadati</taxon>
        <taxon>Pseudomonadota</taxon>
        <taxon>Alphaproteobacteria</taxon>
        <taxon>Caulobacterales</taxon>
        <taxon>Caulobacteraceae</taxon>
        <taxon>Asticcacaulis</taxon>
    </lineage>
</organism>
<dbReference type="RefSeq" id="WP_272749786.1">
    <property type="nucleotide sequence ID" value="NZ_JAQQKX010000028.1"/>
</dbReference>
<keyword evidence="1" id="KW-0812">Transmembrane</keyword>
<name>A0ABT5HZ65_9CAUL</name>
<dbReference type="Pfam" id="PF04773">
    <property type="entry name" value="FecR"/>
    <property type="match status" value="1"/>
</dbReference>
<dbReference type="Proteomes" id="UP001214854">
    <property type="component" value="Unassembled WGS sequence"/>
</dbReference>
<dbReference type="PIRSF" id="PIRSF018266">
    <property type="entry name" value="FecR"/>
    <property type="match status" value="1"/>
</dbReference>
<reference evidence="3 4" key="1">
    <citation type="submission" date="2023-01" db="EMBL/GenBank/DDBJ databases">
        <title>Novel species of the genus Asticcacaulis isolated from rivers.</title>
        <authorList>
            <person name="Lu H."/>
        </authorList>
    </citation>
    <scope>NUCLEOTIDE SEQUENCE [LARGE SCALE GENOMIC DNA]</scope>
    <source>
        <strain evidence="3 4">BYS171W</strain>
    </source>
</reference>
<evidence type="ECO:0000313" key="4">
    <source>
        <dbReference type="Proteomes" id="UP001214854"/>
    </source>
</evidence>
<dbReference type="InterPro" id="IPR006860">
    <property type="entry name" value="FecR"/>
</dbReference>
<comment type="caution">
    <text evidence="3">The sequence shown here is derived from an EMBL/GenBank/DDBJ whole genome shotgun (WGS) entry which is preliminary data.</text>
</comment>
<protein>
    <submittedName>
        <fullName evidence="3">FecR domain-containing protein</fullName>
    </submittedName>
</protein>
<evidence type="ECO:0000313" key="3">
    <source>
        <dbReference type="EMBL" id="MDC7685284.1"/>
    </source>
</evidence>
<gene>
    <name evidence="3" type="ORF">PQU92_18525</name>
</gene>
<dbReference type="PANTHER" id="PTHR30273">
    <property type="entry name" value="PERIPLASMIC SIGNAL SENSOR AND SIGMA FACTOR ACTIVATOR FECR-RELATED"/>
    <property type="match status" value="1"/>
</dbReference>
<feature type="transmembrane region" description="Helical" evidence="1">
    <location>
        <begin position="81"/>
        <end position="99"/>
    </location>
</feature>
<evidence type="ECO:0000259" key="2">
    <source>
        <dbReference type="Pfam" id="PF04773"/>
    </source>
</evidence>
<keyword evidence="1" id="KW-0472">Membrane</keyword>
<feature type="domain" description="FecR protein" evidence="2">
    <location>
        <begin position="105"/>
        <end position="196"/>
    </location>
</feature>